<dbReference type="AlphaFoldDB" id="A0AAV3XVP7"/>
<dbReference type="Pfam" id="PF00024">
    <property type="entry name" value="PAN_1"/>
    <property type="match status" value="1"/>
</dbReference>
<gene>
    <name evidence="2" type="ORF">PoB_000056800</name>
</gene>
<dbReference type="SUPFAM" id="SSF57414">
    <property type="entry name" value="Hairpin loop containing domain-like"/>
    <property type="match status" value="1"/>
</dbReference>
<dbReference type="Proteomes" id="UP000735302">
    <property type="component" value="Unassembled WGS sequence"/>
</dbReference>
<sequence length="95" mass="10671">MPATFFFPCLSDKRQVSEGYGRTAEGQQPAGNSSILLMTTTLSYLECILLCSQDHNCRTASFHLHQLTCTMFGPDSYTHLIPDLESKTFIRQGYT</sequence>
<dbReference type="InterPro" id="IPR003609">
    <property type="entry name" value="Pan_app"/>
</dbReference>
<protein>
    <recommendedName>
        <fullName evidence="1">Apple domain-containing protein</fullName>
    </recommendedName>
</protein>
<evidence type="ECO:0000313" key="3">
    <source>
        <dbReference type="Proteomes" id="UP000735302"/>
    </source>
</evidence>
<accession>A0AAV3XVP7</accession>
<name>A0AAV3XVP7_9GAST</name>
<comment type="caution">
    <text evidence="2">The sequence shown here is derived from an EMBL/GenBank/DDBJ whole genome shotgun (WGS) entry which is preliminary data.</text>
</comment>
<evidence type="ECO:0000313" key="2">
    <source>
        <dbReference type="EMBL" id="GFN74062.1"/>
    </source>
</evidence>
<evidence type="ECO:0000259" key="1">
    <source>
        <dbReference type="Pfam" id="PF00024"/>
    </source>
</evidence>
<feature type="domain" description="Apple" evidence="1">
    <location>
        <begin position="40"/>
        <end position="78"/>
    </location>
</feature>
<proteinExistence type="predicted"/>
<dbReference type="EMBL" id="BLXT01000055">
    <property type="protein sequence ID" value="GFN74062.1"/>
    <property type="molecule type" value="Genomic_DNA"/>
</dbReference>
<keyword evidence="3" id="KW-1185">Reference proteome</keyword>
<reference evidence="2 3" key="1">
    <citation type="journal article" date="2021" name="Elife">
        <title>Chloroplast acquisition without the gene transfer in kleptoplastic sea slugs, Plakobranchus ocellatus.</title>
        <authorList>
            <person name="Maeda T."/>
            <person name="Takahashi S."/>
            <person name="Yoshida T."/>
            <person name="Shimamura S."/>
            <person name="Takaki Y."/>
            <person name="Nagai Y."/>
            <person name="Toyoda A."/>
            <person name="Suzuki Y."/>
            <person name="Arimoto A."/>
            <person name="Ishii H."/>
            <person name="Satoh N."/>
            <person name="Nishiyama T."/>
            <person name="Hasebe M."/>
            <person name="Maruyama T."/>
            <person name="Minagawa J."/>
            <person name="Obokata J."/>
            <person name="Shigenobu S."/>
        </authorList>
    </citation>
    <scope>NUCLEOTIDE SEQUENCE [LARGE SCALE GENOMIC DNA]</scope>
</reference>
<organism evidence="2 3">
    <name type="scientific">Plakobranchus ocellatus</name>
    <dbReference type="NCBI Taxonomy" id="259542"/>
    <lineage>
        <taxon>Eukaryota</taxon>
        <taxon>Metazoa</taxon>
        <taxon>Spiralia</taxon>
        <taxon>Lophotrochozoa</taxon>
        <taxon>Mollusca</taxon>
        <taxon>Gastropoda</taxon>
        <taxon>Heterobranchia</taxon>
        <taxon>Euthyneura</taxon>
        <taxon>Panpulmonata</taxon>
        <taxon>Sacoglossa</taxon>
        <taxon>Placobranchoidea</taxon>
        <taxon>Plakobranchidae</taxon>
        <taxon>Plakobranchus</taxon>
    </lineage>
</organism>